<evidence type="ECO:0000256" key="1">
    <source>
        <dbReference type="SAM" id="MobiDB-lite"/>
    </source>
</evidence>
<dbReference type="SUPFAM" id="SSF56003">
    <property type="entry name" value="Molybdenum cofactor-binding domain"/>
    <property type="match status" value="1"/>
</dbReference>
<feature type="region of interest" description="Disordered" evidence="1">
    <location>
        <begin position="1"/>
        <end position="36"/>
    </location>
</feature>
<dbReference type="GO" id="GO:0004854">
    <property type="term" value="F:xanthine dehydrogenase activity"/>
    <property type="evidence" value="ECO:0007669"/>
    <property type="project" value="UniProtKB-EC"/>
</dbReference>
<accession>A0A1X6YK64</accession>
<dbReference type="SMART" id="SM01008">
    <property type="entry name" value="Ald_Xan_dh_C"/>
    <property type="match status" value="1"/>
</dbReference>
<reference evidence="4 5" key="1">
    <citation type="submission" date="2017-03" db="EMBL/GenBank/DDBJ databases">
        <authorList>
            <person name="Afonso C.L."/>
            <person name="Miller P.J."/>
            <person name="Scott M.A."/>
            <person name="Spackman E."/>
            <person name="Goraichik I."/>
            <person name="Dimitrov K.M."/>
            <person name="Suarez D.L."/>
            <person name="Swayne D.E."/>
        </authorList>
    </citation>
    <scope>NUCLEOTIDE SEQUENCE [LARGE SCALE GENOMIC DNA]</scope>
    <source>
        <strain evidence="4 5">CECT 8367</strain>
    </source>
</reference>
<sequence>MTLETTRRLKHDTPDTDRRLDGMAQGVLGTGMDRPEGPLKVAGRATYAAEAHPEAMAEGYLVRAATIGRITGSNGDAIRAMPGVIEVIEDERMIRNAAQGMAGESPVQKQGQVWYVGQPVACVVAESFEQARHAAQAMLVTIEPDGTHVFDAEDPAAEVEKPKQKQLDQGDLEGAMSAAAFSLDATYHTPSMSSAAMEPHASVAQWDEDGALTLRGSYQLLKFNKAELADVLGVAPEKVRILSPYVGGGFGSKLGLAPEAVAAALAAQALGRPVRVVLHRRQVFETVTRRSETRQRIRLACDAEGKLSAIGHENLVSQLPGEVFSEPVAQGTHFQYAAPNRVIGHEIARIRRPAAGSVRAPGEAVGVTAFEIAIDELAKKAGIDPLEFRLRNVPDKHPENGKPFSSSTMEATLREGAKRFGWTHTPPRQRRDGEWWIGTGMAGAVRVNMMIEAMARVVLTGQGARVECDMTDIGTGSYAILTQVAAEMLGFAPDRVETVLGDTDLPPASGSGGSFGAASTSTAVYLACMELRERLAAKLGVKETELTLKDGLAIHENRKTPLAELLGEEEWRALGHLQPGKAGQEVRQATWGAIFAEVAVSDVTGETRVRRMDGTFAAGRILNLKTARSQCHGGMIWGIGLALTEAMEHDPRDGHMVNRDLAEYHLPVNLDVPQLGVHFLEERDDWANPLQAKGIGELAICGSGAAVINAIENACGVRVRRLPATLDQVMDGLIAQG</sequence>
<dbReference type="PANTHER" id="PTHR11908">
    <property type="entry name" value="XANTHINE DEHYDROGENASE"/>
    <property type="match status" value="1"/>
</dbReference>
<dbReference type="AlphaFoldDB" id="A0A1X6YK64"/>
<name>A0A1X6YK64_9RHOB</name>
<feature type="compositionally biased region" description="Basic and acidic residues" evidence="1">
    <location>
        <begin position="1"/>
        <end position="21"/>
    </location>
</feature>
<dbReference type="PANTHER" id="PTHR11908:SF123">
    <property type="entry name" value="ALDEHYDE OXIDOREDUCTASE MOLYBDENUM-BINDING SUBUNIT PAOC"/>
    <property type="match status" value="1"/>
</dbReference>
<dbReference type="Pfam" id="PF20256">
    <property type="entry name" value="MoCoBD_2"/>
    <property type="match status" value="1"/>
</dbReference>
<protein>
    <submittedName>
        <fullName evidence="3">Xanthine dehydrogenase molybdenum binding subunit apoprotein</fullName>
    </submittedName>
    <submittedName>
        <fullName evidence="4">Xanthine dehydrogenase molybdenum-binding subunit</fullName>
        <ecNumber evidence="4">1.17.1.4</ecNumber>
    </submittedName>
</protein>
<keyword evidence="4" id="KW-0560">Oxidoreductase</keyword>
<gene>
    <name evidence="4" type="primary">xdhA_1</name>
    <name evidence="3" type="ORF">CLV79_101350</name>
    <name evidence="4" type="ORF">LOS8367_00737</name>
</gene>
<dbReference type="Gene3D" id="3.90.1170.50">
    <property type="entry name" value="Aldehyde oxidase/xanthine dehydrogenase, a/b hammerhead"/>
    <property type="match status" value="1"/>
</dbReference>
<dbReference type="SUPFAM" id="SSF54665">
    <property type="entry name" value="CO dehydrogenase molybdoprotein N-domain-like"/>
    <property type="match status" value="1"/>
</dbReference>
<dbReference type="Proteomes" id="UP000240624">
    <property type="component" value="Unassembled WGS sequence"/>
</dbReference>
<dbReference type="InterPro" id="IPR037165">
    <property type="entry name" value="AldOxase/xan_DH_Mopterin-bd_sf"/>
</dbReference>
<dbReference type="InterPro" id="IPR016208">
    <property type="entry name" value="Ald_Oxase/xanthine_DH-like"/>
</dbReference>
<proteinExistence type="predicted"/>
<dbReference type="Gene3D" id="3.30.365.10">
    <property type="entry name" value="Aldehyde oxidase/xanthine dehydrogenase, molybdopterin binding domain"/>
    <property type="match status" value="4"/>
</dbReference>
<evidence type="ECO:0000313" key="6">
    <source>
        <dbReference type="Proteomes" id="UP000240624"/>
    </source>
</evidence>
<dbReference type="EMBL" id="FWFY01000002">
    <property type="protein sequence ID" value="SLN24030.1"/>
    <property type="molecule type" value="Genomic_DNA"/>
</dbReference>
<dbReference type="EC" id="1.17.1.4" evidence="4"/>
<dbReference type="EMBL" id="PYGB01000001">
    <property type="protein sequence ID" value="PSK88510.1"/>
    <property type="molecule type" value="Genomic_DNA"/>
</dbReference>
<dbReference type="InterPro" id="IPR000674">
    <property type="entry name" value="Ald_Oxase/Xan_DH_a/b"/>
</dbReference>
<evidence type="ECO:0000313" key="5">
    <source>
        <dbReference type="Proteomes" id="UP000193495"/>
    </source>
</evidence>
<evidence type="ECO:0000313" key="3">
    <source>
        <dbReference type="EMBL" id="PSK88510.1"/>
    </source>
</evidence>
<evidence type="ECO:0000313" key="4">
    <source>
        <dbReference type="EMBL" id="SLN24030.1"/>
    </source>
</evidence>
<reference evidence="3 6" key="2">
    <citation type="submission" date="2018-03" db="EMBL/GenBank/DDBJ databases">
        <title>Genomic Encyclopedia of Archaeal and Bacterial Type Strains, Phase II (KMG-II): from individual species to whole genera.</title>
        <authorList>
            <person name="Goeker M."/>
        </authorList>
    </citation>
    <scope>NUCLEOTIDE SEQUENCE [LARGE SCALE GENOMIC DNA]</scope>
    <source>
        <strain evidence="3 6">DSM 29956</strain>
    </source>
</reference>
<dbReference type="Pfam" id="PF01315">
    <property type="entry name" value="Ald_Xan_dh_C"/>
    <property type="match status" value="1"/>
</dbReference>
<feature type="domain" description="Aldehyde oxidase/xanthine dehydrogenase a/b hammerhead" evidence="2">
    <location>
        <begin position="42"/>
        <end position="146"/>
    </location>
</feature>
<dbReference type="OrthoDB" id="8428274at2"/>
<dbReference type="InterPro" id="IPR046867">
    <property type="entry name" value="AldOxase/xan_DH_MoCoBD2"/>
</dbReference>
<dbReference type="GO" id="GO:0005506">
    <property type="term" value="F:iron ion binding"/>
    <property type="evidence" value="ECO:0007669"/>
    <property type="project" value="InterPro"/>
</dbReference>
<dbReference type="Proteomes" id="UP000193495">
    <property type="component" value="Unassembled WGS sequence"/>
</dbReference>
<keyword evidence="6" id="KW-1185">Reference proteome</keyword>
<dbReference type="InterPro" id="IPR036856">
    <property type="entry name" value="Ald_Oxase/Xan_DH_a/b_sf"/>
</dbReference>
<organism evidence="4 5">
    <name type="scientific">Limimaricola soesokkakensis</name>
    <dbReference type="NCBI Taxonomy" id="1343159"/>
    <lineage>
        <taxon>Bacteria</taxon>
        <taxon>Pseudomonadati</taxon>
        <taxon>Pseudomonadota</taxon>
        <taxon>Alphaproteobacteria</taxon>
        <taxon>Rhodobacterales</taxon>
        <taxon>Paracoccaceae</taxon>
        <taxon>Limimaricola</taxon>
    </lineage>
</organism>
<dbReference type="Pfam" id="PF02738">
    <property type="entry name" value="MoCoBD_1"/>
    <property type="match status" value="1"/>
</dbReference>
<dbReference type="InterPro" id="IPR008274">
    <property type="entry name" value="AldOxase/xan_DH_MoCoBD1"/>
</dbReference>
<evidence type="ECO:0000259" key="2">
    <source>
        <dbReference type="SMART" id="SM01008"/>
    </source>
</evidence>
<dbReference type="RefSeq" id="WP_085895098.1">
    <property type="nucleotide sequence ID" value="NZ_FWFY01000002.1"/>
</dbReference>